<dbReference type="AlphaFoldDB" id="A0A5B7EMG4"/>
<dbReference type="GO" id="GO:0030867">
    <property type="term" value="C:rough endoplasmic reticulum membrane"/>
    <property type="evidence" value="ECO:0007669"/>
    <property type="project" value="UniProtKB-SubCell"/>
</dbReference>
<feature type="compositionally biased region" description="Polar residues" evidence="8">
    <location>
        <begin position="144"/>
        <end position="153"/>
    </location>
</feature>
<feature type="region of interest" description="Disordered" evidence="8">
    <location>
        <begin position="353"/>
        <end position="390"/>
    </location>
</feature>
<feature type="region of interest" description="Disordered" evidence="8">
    <location>
        <begin position="291"/>
        <end position="325"/>
    </location>
</feature>
<evidence type="ECO:0000256" key="4">
    <source>
        <dbReference type="ARBA" id="ARBA00022824"/>
    </source>
</evidence>
<comment type="caution">
    <text evidence="9">The sequence shown here is derived from an EMBL/GenBank/DDBJ whole genome shotgun (WGS) entry which is preliminary data.</text>
</comment>
<dbReference type="PANTHER" id="PTHR13289:SF3">
    <property type="entry name" value="BIFOCAL, ISOFORM F"/>
    <property type="match status" value="1"/>
</dbReference>
<feature type="compositionally biased region" description="Low complexity" evidence="8">
    <location>
        <begin position="53"/>
        <end position="69"/>
    </location>
</feature>
<feature type="compositionally biased region" description="Polar residues" evidence="8">
    <location>
        <begin position="486"/>
        <end position="505"/>
    </location>
</feature>
<feature type="region of interest" description="Disordered" evidence="8">
    <location>
        <begin position="405"/>
        <end position="644"/>
    </location>
</feature>
<feature type="compositionally biased region" description="Pro residues" evidence="8">
    <location>
        <begin position="512"/>
        <end position="525"/>
    </location>
</feature>
<feature type="region of interest" description="Disordered" evidence="8">
    <location>
        <begin position="129"/>
        <end position="155"/>
    </location>
</feature>
<feature type="compositionally biased region" description="Low complexity" evidence="8">
    <location>
        <begin position="446"/>
        <end position="457"/>
    </location>
</feature>
<feature type="compositionally biased region" description="Basic and acidic residues" evidence="8">
    <location>
        <begin position="542"/>
        <end position="564"/>
    </location>
</feature>
<dbReference type="GO" id="GO:0023041">
    <property type="term" value="P:neuronal signal transduction"/>
    <property type="evidence" value="ECO:0007669"/>
    <property type="project" value="InterPro"/>
</dbReference>
<evidence type="ECO:0000256" key="1">
    <source>
        <dbReference type="ARBA" id="ARBA00004232"/>
    </source>
</evidence>
<keyword evidence="4" id="KW-0256">Endoplasmic reticulum</keyword>
<accession>A0A5B7EMG4</accession>
<dbReference type="EMBL" id="VSRR010002866">
    <property type="protein sequence ID" value="MPC33594.1"/>
    <property type="molecule type" value="Genomic_DNA"/>
</dbReference>
<feature type="compositionally biased region" description="Basic and acidic residues" evidence="8">
    <location>
        <begin position="617"/>
        <end position="633"/>
    </location>
</feature>
<dbReference type="InterPro" id="IPR019130">
    <property type="entry name" value="Macoilin"/>
</dbReference>
<feature type="region of interest" description="Disordered" evidence="8">
    <location>
        <begin position="41"/>
        <end position="91"/>
    </location>
</feature>
<keyword evidence="3" id="KW-0812">Transmembrane</keyword>
<evidence type="ECO:0000313" key="10">
    <source>
        <dbReference type="Proteomes" id="UP000324222"/>
    </source>
</evidence>
<evidence type="ECO:0000313" key="9">
    <source>
        <dbReference type="EMBL" id="MPC33594.1"/>
    </source>
</evidence>
<evidence type="ECO:0000256" key="3">
    <source>
        <dbReference type="ARBA" id="ARBA00022692"/>
    </source>
</evidence>
<sequence length="833" mass="88349">MAATQGYISGQEIPLDNLPSWKRELILRKRANARIHGAVGLPVPTPMAGMGRGSLSGPTSSTSSPLSGPQEATCSLSGAAPPHPRSNTTTAVSTRGVGVRGATCAEDAWKDRKYAVTSDPPATTVHTTMHHKGLHDEGPRVTSPAYSSVSDSYATEDEELRYGPGIVSKLKNRYMSLAMRESRSRPSLRRFSSLEDLLDSEPRGPVAAKPRAAPDSGPAHRREVMRRARSVDSLSSRLAEDSRRVRAPAMAKSKSASSHLQSSLNPLGKEDVIIIETSRTPVAREPQAVNGAAHRAMEPSRSRQRQLSSSTVGEEEDLPPPDTVRHAKRIFESSGGRPPRGTAARIAAHKAAQFSKSNGVAPASKPALKAKPAVVPPRKVTPPSGPTHPVTIEEAKVSLKKVTQVVRPTPRSTLSVRATAPSGEGTAGGVSKQEAAAKERVPLGLTPVTASVTAPVVNGDPAPRQARGESCSAGEVEEGVRRISSAAVSNIRSESHSQEFNFTDRSVSSPAAPKPASPTPSPLPASPIASHRVPSHPPLSSKVERVDESDRVHLENLKNVEKSRSPPVDVHTSPVLPPKVESPRQPSLNAVKQGKVESGVPDPRGEGKVSPKQGFSRKVESKPEVRSVGEVEPAKPSPPPAEELVRGVVGRGGLVEAFNKTPAGGSPGVLAPTKPSPKRWHQQENTTLVFNFTSSKKETPDYIENDGIDLSRRRPEVSGKGDVGPGNSCAHVVANRGCGSYFHAVAALWPLLHCTTTITIIPPASLTTAFISTPHHTHAPATDSLTTTLHSPHHHLFFTSPSHKFSLASPKTVPSHCPFHTLLSLATHCTLLA</sequence>
<name>A0A5B7EMG4_PORTR</name>
<evidence type="ECO:0000256" key="5">
    <source>
        <dbReference type="ARBA" id="ARBA00022989"/>
    </source>
</evidence>
<keyword evidence="5" id="KW-1133">Transmembrane helix</keyword>
<evidence type="ECO:0000256" key="2">
    <source>
        <dbReference type="ARBA" id="ARBA00004269"/>
    </source>
</evidence>
<feature type="region of interest" description="Disordered" evidence="8">
    <location>
        <begin position="657"/>
        <end position="681"/>
    </location>
</feature>
<dbReference type="GO" id="GO:0008017">
    <property type="term" value="F:microtubule binding"/>
    <property type="evidence" value="ECO:0007669"/>
    <property type="project" value="TreeGrafter"/>
</dbReference>
<keyword evidence="7" id="KW-0539">Nucleus</keyword>
<reference evidence="9 10" key="1">
    <citation type="submission" date="2019-05" db="EMBL/GenBank/DDBJ databases">
        <title>Another draft genome of Portunus trituberculatus and its Hox gene families provides insights of decapod evolution.</title>
        <authorList>
            <person name="Jeong J.-H."/>
            <person name="Song I."/>
            <person name="Kim S."/>
            <person name="Choi T."/>
            <person name="Kim D."/>
            <person name="Ryu S."/>
            <person name="Kim W."/>
        </authorList>
    </citation>
    <scope>NUCLEOTIDE SEQUENCE [LARGE SCALE GENOMIC DNA]</scope>
    <source>
        <tissue evidence="9">Muscle</tissue>
    </source>
</reference>
<keyword evidence="10" id="KW-1185">Reference proteome</keyword>
<feature type="compositionally biased region" description="Low complexity" evidence="8">
    <location>
        <begin position="360"/>
        <end position="378"/>
    </location>
</feature>
<keyword evidence="6" id="KW-0472">Membrane</keyword>
<evidence type="ECO:0000256" key="8">
    <source>
        <dbReference type="SAM" id="MobiDB-lite"/>
    </source>
</evidence>
<dbReference type="PANTHER" id="PTHR13289">
    <property type="entry name" value="PROTEIN PHOSPHATASE 1-BINDING PROTEIN BIFOCAL"/>
    <property type="match status" value="1"/>
</dbReference>
<dbReference type="OrthoDB" id="6360876at2759"/>
<dbReference type="Proteomes" id="UP000324222">
    <property type="component" value="Unassembled WGS sequence"/>
</dbReference>
<evidence type="ECO:0000256" key="7">
    <source>
        <dbReference type="ARBA" id="ARBA00023242"/>
    </source>
</evidence>
<feature type="region of interest" description="Disordered" evidence="8">
    <location>
        <begin position="195"/>
        <end position="264"/>
    </location>
</feature>
<evidence type="ECO:0000256" key="6">
    <source>
        <dbReference type="ARBA" id="ARBA00023136"/>
    </source>
</evidence>
<organism evidence="9 10">
    <name type="scientific">Portunus trituberculatus</name>
    <name type="common">Swimming crab</name>
    <name type="synonym">Neptunus trituberculatus</name>
    <dbReference type="NCBI Taxonomy" id="210409"/>
    <lineage>
        <taxon>Eukaryota</taxon>
        <taxon>Metazoa</taxon>
        <taxon>Ecdysozoa</taxon>
        <taxon>Arthropoda</taxon>
        <taxon>Crustacea</taxon>
        <taxon>Multicrustacea</taxon>
        <taxon>Malacostraca</taxon>
        <taxon>Eumalacostraca</taxon>
        <taxon>Eucarida</taxon>
        <taxon>Decapoda</taxon>
        <taxon>Pleocyemata</taxon>
        <taxon>Brachyura</taxon>
        <taxon>Eubrachyura</taxon>
        <taxon>Portunoidea</taxon>
        <taxon>Portunidae</taxon>
        <taxon>Portuninae</taxon>
        <taxon>Portunus</taxon>
    </lineage>
</organism>
<protein>
    <submittedName>
        <fullName evidence="9">Uncharacterized protein</fullName>
    </submittedName>
</protein>
<dbReference type="GO" id="GO:0006935">
    <property type="term" value="P:chemotaxis"/>
    <property type="evidence" value="ECO:0007669"/>
    <property type="project" value="TreeGrafter"/>
</dbReference>
<proteinExistence type="predicted"/>
<dbReference type="GO" id="GO:0031965">
    <property type="term" value="C:nuclear membrane"/>
    <property type="evidence" value="ECO:0007669"/>
    <property type="project" value="UniProtKB-SubCell"/>
</dbReference>
<feature type="compositionally biased region" description="Low complexity" evidence="8">
    <location>
        <begin position="247"/>
        <end position="264"/>
    </location>
</feature>
<feature type="compositionally biased region" description="Basic and acidic residues" evidence="8">
    <location>
        <begin position="218"/>
        <end position="230"/>
    </location>
</feature>
<gene>
    <name evidence="9" type="ORF">E2C01_026949</name>
</gene>
<comment type="subcellular location">
    <subcellularLocation>
        <location evidence="1">Nucleus membrane</location>
        <topology evidence="1">Multi-pass membrane protein</topology>
    </subcellularLocation>
    <subcellularLocation>
        <location evidence="2">Rough endoplasmic reticulum membrane</location>
        <topology evidence="2">Multi-pass membrane protein</topology>
    </subcellularLocation>
</comment>